<organism evidence="2 3">
    <name type="scientific">Capronia epimyces CBS 606.96</name>
    <dbReference type="NCBI Taxonomy" id="1182542"/>
    <lineage>
        <taxon>Eukaryota</taxon>
        <taxon>Fungi</taxon>
        <taxon>Dikarya</taxon>
        <taxon>Ascomycota</taxon>
        <taxon>Pezizomycotina</taxon>
        <taxon>Eurotiomycetes</taxon>
        <taxon>Chaetothyriomycetidae</taxon>
        <taxon>Chaetothyriales</taxon>
        <taxon>Herpotrichiellaceae</taxon>
        <taxon>Capronia</taxon>
    </lineage>
</organism>
<feature type="compositionally biased region" description="Low complexity" evidence="1">
    <location>
        <begin position="1210"/>
        <end position="1224"/>
    </location>
</feature>
<reference evidence="2 3" key="1">
    <citation type="submission" date="2013-03" db="EMBL/GenBank/DDBJ databases">
        <title>The Genome Sequence of Capronia epimyces CBS 606.96.</title>
        <authorList>
            <consortium name="The Broad Institute Genomics Platform"/>
            <person name="Cuomo C."/>
            <person name="de Hoog S."/>
            <person name="Gorbushina A."/>
            <person name="Walker B."/>
            <person name="Young S.K."/>
            <person name="Zeng Q."/>
            <person name="Gargeya S."/>
            <person name="Fitzgerald M."/>
            <person name="Haas B."/>
            <person name="Abouelleil A."/>
            <person name="Allen A.W."/>
            <person name="Alvarado L."/>
            <person name="Arachchi H.M."/>
            <person name="Berlin A.M."/>
            <person name="Chapman S.B."/>
            <person name="Gainer-Dewar J."/>
            <person name="Goldberg J."/>
            <person name="Griggs A."/>
            <person name="Gujja S."/>
            <person name="Hansen M."/>
            <person name="Howarth C."/>
            <person name="Imamovic A."/>
            <person name="Ireland A."/>
            <person name="Larimer J."/>
            <person name="McCowan C."/>
            <person name="Murphy C."/>
            <person name="Pearson M."/>
            <person name="Poon T.W."/>
            <person name="Priest M."/>
            <person name="Roberts A."/>
            <person name="Saif S."/>
            <person name="Shea T."/>
            <person name="Sisk P."/>
            <person name="Sykes S."/>
            <person name="Wortman J."/>
            <person name="Nusbaum C."/>
            <person name="Birren B."/>
        </authorList>
    </citation>
    <scope>NUCLEOTIDE SEQUENCE [LARGE SCALE GENOMIC DNA]</scope>
    <source>
        <strain evidence="2 3">CBS 606.96</strain>
    </source>
</reference>
<evidence type="ECO:0000313" key="3">
    <source>
        <dbReference type="Proteomes" id="UP000019478"/>
    </source>
</evidence>
<evidence type="ECO:0000256" key="1">
    <source>
        <dbReference type="SAM" id="MobiDB-lite"/>
    </source>
</evidence>
<dbReference type="EMBL" id="AMGY01000001">
    <property type="protein sequence ID" value="EXJ92715.1"/>
    <property type="molecule type" value="Genomic_DNA"/>
</dbReference>
<feature type="compositionally biased region" description="Low complexity" evidence="1">
    <location>
        <begin position="852"/>
        <end position="866"/>
    </location>
</feature>
<feature type="compositionally biased region" description="Basic and acidic residues" evidence="1">
    <location>
        <begin position="911"/>
        <end position="927"/>
    </location>
</feature>
<dbReference type="STRING" id="1182542.W9YSR6"/>
<feature type="compositionally biased region" description="Polar residues" evidence="1">
    <location>
        <begin position="1170"/>
        <end position="1180"/>
    </location>
</feature>
<dbReference type="GeneID" id="19165405"/>
<keyword evidence="3" id="KW-1185">Reference proteome</keyword>
<dbReference type="RefSeq" id="XP_007729605.1">
    <property type="nucleotide sequence ID" value="XM_007731415.1"/>
</dbReference>
<dbReference type="HOGENOM" id="CLU_002643_0_0_1"/>
<feature type="compositionally biased region" description="Low complexity" evidence="1">
    <location>
        <begin position="533"/>
        <end position="546"/>
    </location>
</feature>
<feature type="compositionally biased region" description="Low complexity" evidence="1">
    <location>
        <begin position="747"/>
        <end position="771"/>
    </location>
</feature>
<comment type="caution">
    <text evidence="2">The sequence shown here is derived from an EMBL/GenBank/DDBJ whole genome shotgun (WGS) entry which is preliminary data.</text>
</comment>
<feature type="compositionally biased region" description="Acidic residues" evidence="1">
    <location>
        <begin position="1151"/>
        <end position="1160"/>
    </location>
</feature>
<feature type="compositionally biased region" description="Basic and acidic residues" evidence="1">
    <location>
        <begin position="520"/>
        <end position="532"/>
    </location>
</feature>
<dbReference type="eggNOG" id="ENOG502SI51">
    <property type="taxonomic scope" value="Eukaryota"/>
</dbReference>
<feature type="compositionally biased region" description="Basic and acidic residues" evidence="1">
    <location>
        <begin position="67"/>
        <end position="78"/>
    </location>
</feature>
<feature type="compositionally biased region" description="Pro residues" evidence="1">
    <location>
        <begin position="54"/>
        <end position="66"/>
    </location>
</feature>
<feature type="compositionally biased region" description="Polar residues" evidence="1">
    <location>
        <begin position="421"/>
        <end position="436"/>
    </location>
</feature>
<feature type="compositionally biased region" description="Polar residues" evidence="1">
    <location>
        <begin position="325"/>
        <end position="338"/>
    </location>
</feature>
<protein>
    <submittedName>
        <fullName evidence="2">Uncharacterized protein</fullName>
    </submittedName>
</protein>
<dbReference type="Proteomes" id="UP000019478">
    <property type="component" value="Unassembled WGS sequence"/>
</dbReference>
<accession>W9YSR6</accession>
<proteinExistence type="predicted"/>
<feature type="region of interest" description="Disordered" evidence="1">
    <location>
        <begin position="804"/>
        <end position="1334"/>
    </location>
</feature>
<feature type="compositionally biased region" description="Low complexity" evidence="1">
    <location>
        <begin position="362"/>
        <end position="372"/>
    </location>
</feature>
<feature type="compositionally biased region" description="Polar residues" evidence="1">
    <location>
        <begin position="79"/>
        <end position="92"/>
    </location>
</feature>
<feature type="compositionally biased region" description="Basic and acidic residues" evidence="1">
    <location>
        <begin position="1238"/>
        <end position="1259"/>
    </location>
</feature>
<evidence type="ECO:0000313" key="2">
    <source>
        <dbReference type="EMBL" id="EXJ92715.1"/>
    </source>
</evidence>
<feature type="region of interest" description="Disordered" evidence="1">
    <location>
        <begin position="1"/>
        <end position="792"/>
    </location>
</feature>
<name>W9YSR6_9EURO</name>
<dbReference type="OrthoDB" id="5423926at2759"/>
<feature type="compositionally biased region" description="Polar residues" evidence="1">
    <location>
        <begin position="120"/>
        <end position="131"/>
    </location>
</feature>
<feature type="compositionally biased region" description="Polar residues" evidence="1">
    <location>
        <begin position="345"/>
        <end position="355"/>
    </location>
</feature>
<feature type="compositionally biased region" description="Low complexity" evidence="1">
    <location>
        <begin position="963"/>
        <end position="978"/>
    </location>
</feature>
<feature type="compositionally biased region" description="Polar residues" evidence="1">
    <location>
        <begin position="639"/>
        <end position="650"/>
    </location>
</feature>
<feature type="compositionally biased region" description="Polar residues" evidence="1">
    <location>
        <begin position="171"/>
        <end position="184"/>
    </location>
</feature>
<gene>
    <name evidence="2" type="ORF">A1O3_01267</name>
</gene>
<sequence>MSERTFRTPSPSPSRQPSGPQLVEHPPIPNIPREYTGNVRAQGKKKMRSSSQGAPPPRVLSPPPTRPSDRGQSLDRSQRFKQPSQAERNNSLAAIDELQRTDSRNSVNFSRPLSPRPQSPAVQASPVTNGHRTPASMPPQTISPAEAEDIQYGLLETANRPVKKKKKKVASGSTEGNHLQTGTMASKPVGTYLDPVPEQEAQDSADLPLPVRRKKKKLANSGQNTHFASSDTSSRTDSDSDSPVGSTKERRANRASGVLTKQPSIVREDWEGEQNEDARPSPAQLAAEHDLSSSQGGQSLLQNRRSSNAANVSRKIEEPNVPPKTVNQLVTSDFQPGSIQDKPETSSGTSTNLQVIQPKPVRGSSLSPSRSTRFSDRLSSDLAAGQKHEPPARSVSPAKPALKHHSPAPGMSPKNPHARGSSVSPSEASDISNISTDGAPRRKKSVRVSFESQPEIVGTADTAPSTETLNKEKTARLAQGKSRPADNTVSSNDDMEELMKPRPQLPSFGSIRGQTSNSPQEDRTPAPVEDNKSVTLTSTSPVPSSESYRHPYPTTGVSSDHAVGAILAKETQRLPQEGGERRNEPLPPEVTSVEGIVSFSDSESEGSEGEGTTNLGVLGEKHDGPQATAYKAEQAPALDQQTPSRTQPAPQTELPVVSIIPPTPALEQGGPDDQWIVEVPGGFPVLSESTTQPEKFEGAAQDTVKSPTAPTGLGMDSTSENESDNDSIYSDAAEDPSELDGTGFGSIDAIVDSPIVPIPSLISSIPESPLPHAVRPQPEAGSSASWEEAQARWNDIVEQTRYSPAIAVSNSPEPKLPTVTPVHSQVTQQQERHGPSQQPQMSQPRRKKKSEAAIAAAASVPAAAVAAHRRTDTSRQKKSRSAANPTAARPNPPATVAGTAAPFRQSMRHSLHSDPDAGFRKSMRDANRQPMPDPAPIRQRQRPLEGTASGPTQQPRAALQKKSSTPAPSAVTPAPASAQRLHPVMPVMSNDSDSDSSFRKRRRRRAAPEGVHTMRRSMRGGPDSTVRENEGSRVRSISQEGRRPFSPPGGTRTMRTSMRGSIDSGVPSLRASSEAKRSSSLFGRRQKSPPPVPAVGLMQKHQSLIAGSDDEGSIPRKSKFRSRFAEDSDDEPDTTQFTPVRGIPRRGGDSDSTDLEDSSDDEKPPDGTPASLQIPSNHAPTFNDELPSPSTEKKRGFFGRLRGKKHNDEVSSPVVESPQSPPKVDASKPSQLGFASAAERDRMIEQTRAKLEASKEEPRGPSLQSHGKLQRRHQPQRMMSDSWPLPPSIAEDGKVRPSTSDGAPLRNGSARLTQGSMRATEPIQAVGRGGKKKKFPMLRKAFGLKD</sequence>
<feature type="compositionally biased region" description="Low complexity" evidence="1">
    <location>
        <begin position="292"/>
        <end position="302"/>
    </location>
</feature>